<dbReference type="SUPFAM" id="SSF51197">
    <property type="entry name" value="Clavaminate synthase-like"/>
    <property type="match status" value="1"/>
</dbReference>
<evidence type="ECO:0000313" key="2">
    <source>
        <dbReference type="EMBL" id="MFC4494866.1"/>
    </source>
</evidence>
<evidence type="ECO:0000313" key="3">
    <source>
        <dbReference type="Proteomes" id="UP001595997"/>
    </source>
</evidence>
<dbReference type="RefSeq" id="WP_386446692.1">
    <property type="nucleotide sequence ID" value="NZ_JBHSFH010000006.1"/>
</dbReference>
<sequence>MSRSHVVDSLTATDFLHKHLEPGLPVVVRGTLNGWRVPPPWGLTWLKERFGDCEVPLFDTLFAMEELVTFGDYVDTHTGMDTGLDENTSIPPYLRWFTQQSKDQMITADEAFEELADYWAVPSWLPQGDYVFPPASGQLDATRDSFPARGMFVCGTGGRTRLHVDPWASDACLCQVTGDKRFIMFPPEAGEFLTDGNGGTVDLDEPDGTRFPEWRRAVPALDEVLSPGDAIFIPQGWYHTAIALTDSVSLTWNFTHRVHEERFGAYLSSGGEADPVVAYFMSNDERP</sequence>
<dbReference type="SMART" id="SM00558">
    <property type="entry name" value="JmjC"/>
    <property type="match status" value="1"/>
</dbReference>
<dbReference type="PANTHER" id="PTHR12480">
    <property type="entry name" value="ARGININE DEMETHYLASE AND LYSYL-HYDROXYLASE JMJD"/>
    <property type="match status" value="1"/>
</dbReference>
<reference evidence="3" key="1">
    <citation type="journal article" date="2019" name="Int. J. Syst. Evol. Microbiol.">
        <title>The Global Catalogue of Microorganisms (GCM) 10K type strain sequencing project: providing services to taxonomists for standard genome sequencing and annotation.</title>
        <authorList>
            <consortium name="The Broad Institute Genomics Platform"/>
            <consortium name="The Broad Institute Genome Sequencing Center for Infectious Disease"/>
            <person name="Wu L."/>
            <person name="Ma J."/>
        </authorList>
    </citation>
    <scope>NUCLEOTIDE SEQUENCE [LARGE SCALE GENOMIC DNA]</scope>
    <source>
        <strain evidence="3">CGMCC 4.7357</strain>
    </source>
</reference>
<keyword evidence="3" id="KW-1185">Reference proteome</keyword>
<dbReference type="InterPro" id="IPR050910">
    <property type="entry name" value="JMJD6_ArgDemeth/LysHydrox"/>
</dbReference>
<comment type="caution">
    <text evidence="2">The sequence shown here is derived from an EMBL/GenBank/DDBJ whole genome shotgun (WGS) entry which is preliminary data.</text>
</comment>
<dbReference type="EMBL" id="JBHSFH010000006">
    <property type="protein sequence ID" value="MFC4494866.1"/>
    <property type="molecule type" value="Genomic_DNA"/>
</dbReference>
<name>A0ABV9A7N5_9ACTN</name>
<organism evidence="2 3">
    <name type="scientific">Streptomyces ovatisporus</name>
    <dbReference type="NCBI Taxonomy" id="1128682"/>
    <lineage>
        <taxon>Bacteria</taxon>
        <taxon>Bacillati</taxon>
        <taxon>Actinomycetota</taxon>
        <taxon>Actinomycetes</taxon>
        <taxon>Kitasatosporales</taxon>
        <taxon>Streptomycetaceae</taxon>
        <taxon>Streptomyces</taxon>
    </lineage>
</organism>
<feature type="domain" description="JmjC" evidence="1">
    <location>
        <begin position="121"/>
        <end position="271"/>
    </location>
</feature>
<dbReference type="InterPro" id="IPR041667">
    <property type="entry name" value="Cupin_8"/>
</dbReference>
<proteinExistence type="predicted"/>
<protein>
    <submittedName>
        <fullName evidence="2">Cupin-like domain-containing protein</fullName>
    </submittedName>
</protein>
<dbReference type="Gene3D" id="2.60.120.650">
    <property type="entry name" value="Cupin"/>
    <property type="match status" value="1"/>
</dbReference>
<dbReference type="Pfam" id="PF13621">
    <property type="entry name" value="Cupin_8"/>
    <property type="match status" value="1"/>
</dbReference>
<evidence type="ECO:0000259" key="1">
    <source>
        <dbReference type="PROSITE" id="PS51184"/>
    </source>
</evidence>
<dbReference type="PANTHER" id="PTHR12480:SF6">
    <property type="entry name" value="2-OXOGLUTARATE AND IRON-DEPENDENT OXYGENASE JMJD4"/>
    <property type="match status" value="1"/>
</dbReference>
<gene>
    <name evidence="2" type="ORF">ACFPA8_12045</name>
</gene>
<accession>A0ABV9A7N5</accession>
<dbReference type="InterPro" id="IPR003347">
    <property type="entry name" value="JmjC_dom"/>
</dbReference>
<dbReference type="PROSITE" id="PS51184">
    <property type="entry name" value="JMJC"/>
    <property type="match status" value="1"/>
</dbReference>
<dbReference type="Proteomes" id="UP001595997">
    <property type="component" value="Unassembled WGS sequence"/>
</dbReference>